<organism evidence="2 3">
    <name type="scientific">Muraenolepis orangiensis</name>
    <name type="common">Patagonian moray cod</name>
    <dbReference type="NCBI Taxonomy" id="630683"/>
    <lineage>
        <taxon>Eukaryota</taxon>
        <taxon>Metazoa</taxon>
        <taxon>Chordata</taxon>
        <taxon>Craniata</taxon>
        <taxon>Vertebrata</taxon>
        <taxon>Euteleostomi</taxon>
        <taxon>Actinopterygii</taxon>
        <taxon>Neopterygii</taxon>
        <taxon>Teleostei</taxon>
        <taxon>Neoteleostei</taxon>
        <taxon>Acanthomorphata</taxon>
        <taxon>Zeiogadaria</taxon>
        <taxon>Gadariae</taxon>
        <taxon>Gadiformes</taxon>
        <taxon>Muraenolepidoidei</taxon>
        <taxon>Muraenolepididae</taxon>
        <taxon>Muraenolepis</taxon>
    </lineage>
</organism>
<reference evidence="2" key="1">
    <citation type="submission" date="2022-07" db="EMBL/GenBank/DDBJ databases">
        <title>Chromosome-level genome of Muraenolepis orangiensis.</title>
        <authorList>
            <person name="Kim J."/>
        </authorList>
    </citation>
    <scope>NUCLEOTIDE SEQUENCE</scope>
    <source>
        <strain evidence="2">KU_S4_2022</strain>
        <tissue evidence="2">Muscle</tissue>
    </source>
</reference>
<dbReference type="AlphaFoldDB" id="A0A9Q0DMF6"/>
<dbReference type="OrthoDB" id="8962568at2759"/>
<feature type="region of interest" description="Disordered" evidence="1">
    <location>
        <begin position="229"/>
        <end position="322"/>
    </location>
</feature>
<feature type="compositionally biased region" description="Polar residues" evidence="1">
    <location>
        <begin position="313"/>
        <end position="322"/>
    </location>
</feature>
<gene>
    <name evidence="2" type="ORF">NHX12_008205</name>
</gene>
<feature type="region of interest" description="Disordered" evidence="1">
    <location>
        <begin position="173"/>
        <end position="210"/>
    </location>
</feature>
<keyword evidence="3" id="KW-1185">Reference proteome</keyword>
<evidence type="ECO:0000313" key="3">
    <source>
        <dbReference type="Proteomes" id="UP001148018"/>
    </source>
</evidence>
<proteinExistence type="predicted"/>
<name>A0A9Q0DMF6_9TELE</name>
<feature type="compositionally biased region" description="Basic residues" evidence="1">
    <location>
        <begin position="289"/>
        <end position="298"/>
    </location>
</feature>
<feature type="compositionally biased region" description="Acidic residues" evidence="1">
    <location>
        <begin position="249"/>
        <end position="277"/>
    </location>
</feature>
<evidence type="ECO:0000256" key="1">
    <source>
        <dbReference type="SAM" id="MobiDB-lite"/>
    </source>
</evidence>
<sequence>METAPEGRGPPLSPGMSGSPGTIFSKQERVPDCPVASDSASSSEIPAEYHQKCPAEAPEPAHDTATPDRPGSDVRQNGKNVESIEPALVEADQKTVVHWEVPPEHQQNAVDDRRLLPTRFGSHKELGGILCLVSEGPADLLSECSCAPPTSEGIRMNSGRSEQTAAENQDQLRNVPLGGSVPHPPQATPLPVIGRKRSDKGRRFMGLPRIVKHKPSSIAFSDYNHSDYTRASRKPVSSNTSSDGGGSSQEDEDEDNDDDDDDDDERDGDDDDDDQDVFLDVGAGPRCRGAGRGRHWRPWKPSLEVPSGAGRRSSGNQVGHLL</sequence>
<accession>A0A9Q0DMF6</accession>
<feature type="region of interest" description="Disordered" evidence="1">
    <location>
        <begin position="1"/>
        <end position="84"/>
    </location>
</feature>
<dbReference type="EMBL" id="JANIIK010000114">
    <property type="protein sequence ID" value="KAJ3590251.1"/>
    <property type="molecule type" value="Genomic_DNA"/>
</dbReference>
<evidence type="ECO:0000313" key="2">
    <source>
        <dbReference type="EMBL" id="KAJ3590251.1"/>
    </source>
</evidence>
<comment type="caution">
    <text evidence="2">The sequence shown here is derived from an EMBL/GenBank/DDBJ whole genome shotgun (WGS) entry which is preliminary data.</text>
</comment>
<feature type="compositionally biased region" description="Basic and acidic residues" evidence="1">
    <location>
        <begin position="47"/>
        <end position="72"/>
    </location>
</feature>
<dbReference type="Proteomes" id="UP001148018">
    <property type="component" value="Unassembled WGS sequence"/>
</dbReference>
<protein>
    <submittedName>
        <fullName evidence="2">Uncharacterized protein</fullName>
    </submittedName>
</protein>